<dbReference type="AlphaFoldDB" id="A0A7T0BWT1"/>
<dbReference type="EMBL" id="CP048685">
    <property type="protein sequence ID" value="QPJ62380.1"/>
    <property type="molecule type" value="Genomic_DNA"/>
</dbReference>
<evidence type="ECO:0000313" key="3">
    <source>
        <dbReference type="Proteomes" id="UP000594688"/>
    </source>
</evidence>
<organism evidence="2 3">
    <name type="scientific">Candidatus Nitronauta litoralis</name>
    <dbReference type="NCBI Taxonomy" id="2705533"/>
    <lineage>
        <taxon>Bacteria</taxon>
        <taxon>Pseudomonadati</taxon>
        <taxon>Nitrospinota/Tectimicrobiota group</taxon>
        <taxon>Nitrospinota</taxon>
        <taxon>Nitrospinia</taxon>
        <taxon>Nitrospinales</taxon>
        <taxon>Nitrospinaceae</taxon>
        <taxon>Candidatus Nitronauta</taxon>
    </lineage>
</organism>
<dbReference type="InterPro" id="IPR046633">
    <property type="entry name" value="DUF6745"/>
</dbReference>
<protein>
    <recommendedName>
        <fullName evidence="1">DUF6745 domain-containing protein</fullName>
    </recommendedName>
</protein>
<gene>
    <name evidence="2" type="ORF">G3M70_11075</name>
</gene>
<feature type="domain" description="DUF6745" evidence="1">
    <location>
        <begin position="224"/>
        <end position="413"/>
    </location>
</feature>
<dbReference type="KEGG" id="nli:G3M70_11075"/>
<dbReference type="Proteomes" id="UP000594688">
    <property type="component" value="Chromosome"/>
</dbReference>
<evidence type="ECO:0000313" key="2">
    <source>
        <dbReference type="EMBL" id="QPJ62380.1"/>
    </source>
</evidence>
<evidence type="ECO:0000259" key="1">
    <source>
        <dbReference type="Pfam" id="PF20530"/>
    </source>
</evidence>
<accession>A0A7T0BWT1</accession>
<name>A0A7T0BWT1_9BACT</name>
<proteinExistence type="predicted"/>
<sequence>MLQISQKNFPEFSERLIGTLKGWFECSLKSDPVNRKSVKGNLRKIHSELGWSNLQVVWLDSPYQAALAAFILHNIPLSRVLVANGSLKEISKIIRIQTLKAVGKSHPSLTNKVTNRFKKLRLGSETIAWTEYAEVEAWQNWENICLTEPAILNQYALHQQLEMDTFSYLWNATKLLTGKEAFSLREGIDQISNQFYLNSAHRMVPYGNLVIGNTFIESIYGELFSKWVNHAEHLYVKNLKSIFQSVDYWWLFFGLGIVSGPPEFVKRDEQGRLHCTDGMAIRYPDGWGIYAWHGRRISKNLFTGTIEITLKDIRTERDMGLKMLLIERFGINRYIKENQFEISQKDDFGKLYKWDYNYNYPMGMLVVENKTIDQSGKYSKHILWVPPGISTAKEGVAWTFNMESDEYSPSLET</sequence>
<reference evidence="2 3" key="1">
    <citation type="submission" date="2020-02" db="EMBL/GenBank/DDBJ databases">
        <title>Genomic and physiological characterization of two novel Nitrospinaceae genera.</title>
        <authorList>
            <person name="Mueller A.J."/>
            <person name="Jung M.-Y."/>
            <person name="Strachan C.R."/>
            <person name="Herbold C.W."/>
            <person name="Kirkegaard R.H."/>
            <person name="Daims H."/>
        </authorList>
    </citation>
    <scope>NUCLEOTIDE SEQUENCE [LARGE SCALE GENOMIC DNA]</scope>
    <source>
        <strain evidence="2">EB</strain>
    </source>
</reference>
<dbReference type="Pfam" id="PF20530">
    <property type="entry name" value="DUF6745"/>
    <property type="match status" value="1"/>
</dbReference>